<dbReference type="AlphaFoldDB" id="A0A1I3XJA5"/>
<dbReference type="InterPro" id="IPR019587">
    <property type="entry name" value="Polyketide_cyclase/dehydratase"/>
</dbReference>
<dbReference type="SUPFAM" id="SSF55961">
    <property type="entry name" value="Bet v1-like"/>
    <property type="match status" value="1"/>
</dbReference>
<dbReference type="Proteomes" id="UP000199025">
    <property type="component" value="Unassembled WGS sequence"/>
</dbReference>
<dbReference type="PANTHER" id="PTHR36166:SF1">
    <property type="entry name" value="SRPBCC DOMAIN-CONTAINING PROTEIN"/>
    <property type="match status" value="1"/>
</dbReference>
<dbReference type="Pfam" id="PF10604">
    <property type="entry name" value="Polyketide_cyc2"/>
    <property type="match status" value="1"/>
</dbReference>
<dbReference type="Gene3D" id="3.30.530.20">
    <property type="match status" value="1"/>
</dbReference>
<protein>
    <recommendedName>
        <fullName evidence="3">Polyketide cyclase / dehydrase and lipid transport</fullName>
    </recommendedName>
</protein>
<keyword evidence="2" id="KW-1185">Reference proteome</keyword>
<dbReference type="CDD" id="cd07822">
    <property type="entry name" value="SRPBCC_4"/>
    <property type="match status" value="1"/>
</dbReference>
<dbReference type="OrthoDB" id="191189at2"/>
<dbReference type="EMBL" id="FORP01000015">
    <property type="protein sequence ID" value="SFK19613.1"/>
    <property type="molecule type" value="Genomic_DNA"/>
</dbReference>
<dbReference type="PANTHER" id="PTHR36166">
    <property type="entry name" value="CHROMOSOME 9, WHOLE GENOME SHOTGUN SEQUENCE"/>
    <property type="match status" value="1"/>
</dbReference>
<name>A0A1I3XJA5_9PSEU</name>
<dbReference type="STRING" id="115433.SAMN05421835_115141"/>
<organism evidence="1 2">
    <name type="scientific">Amycolatopsis sacchari</name>
    <dbReference type="NCBI Taxonomy" id="115433"/>
    <lineage>
        <taxon>Bacteria</taxon>
        <taxon>Bacillati</taxon>
        <taxon>Actinomycetota</taxon>
        <taxon>Actinomycetes</taxon>
        <taxon>Pseudonocardiales</taxon>
        <taxon>Pseudonocardiaceae</taxon>
        <taxon>Amycolatopsis</taxon>
    </lineage>
</organism>
<gene>
    <name evidence="1" type="ORF">SAMN05421835_115141</name>
</gene>
<evidence type="ECO:0008006" key="3">
    <source>
        <dbReference type="Google" id="ProtNLM"/>
    </source>
</evidence>
<sequence length="139" mass="15780">MRILDTTITIGAPPEAIWAVLTDFARYEEWNPFIRRGEGEAVNGSTLTLDIEPPGELRRTHRPVVLAAEPGRRLVWLGRIPVLLAGRHEFVLEPDGAGTRLRQREEMRGLLVPFLRRVLDHTEDGFVAMNHALKRRVEG</sequence>
<proteinExistence type="predicted"/>
<evidence type="ECO:0000313" key="1">
    <source>
        <dbReference type="EMBL" id="SFK19613.1"/>
    </source>
</evidence>
<reference evidence="1 2" key="1">
    <citation type="submission" date="2016-10" db="EMBL/GenBank/DDBJ databases">
        <authorList>
            <person name="de Groot N.N."/>
        </authorList>
    </citation>
    <scope>NUCLEOTIDE SEQUENCE [LARGE SCALE GENOMIC DNA]</scope>
    <source>
        <strain evidence="1 2">DSM 44468</strain>
    </source>
</reference>
<evidence type="ECO:0000313" key="2">
    <source>
        <dbReference type="Proteomes" id="UP000199025"/>
    </source>
</evidence>
<dbReference type="InterPro" id="IPR023393">
    <property type="entry name" value="START-like_dom_sf"/>
</dbReference>
<accession>A0A1I3XJA5</accession>
<dbReference type="RefSeq" id="WP_091511512.1">
    <property type="nucleotide sequence ID" value="NZ_CBDQZW010000038.1"/>
</dbReference>